<feature type="transmembrane region" description="Helical" evidence="1">
    <location>
        <begin position="6"/>
        <end position="28"/>
    </location>
</feature>
<evidence type="ECO:0000313" key="3">
    <source>
        <dbReference type="EMBL" id="CAB4622005.1"/>
    </source>
</evidence>
<dbReference type="InterPro" id="IPR050923">
    <property type="entry name" value="Cell_Proc_Reg/RNA_Proc"/>
</dbReference>
<evidence type="ECO:0000313" key="4">
    <source>
        <dbReference type="EMBL" id="CAB4902141.1"/>
    </source>
</evidence>
<evidence type="ECO:0000259" key="2">
    <source>
        <dbReference type="PROSITE" id="PS50006"/>
    </source>
</evidence>
<keyword evidence="1" id="KW-0472">Membrane</keyword>
<feature type="domain" description="FHA" evidence="2">
    <location>
        <begin position="87"/>
        <end position="136"/>
    </location>
</feature>
<dbReference type="Pfam" id="PF00498">
    <property type="entry name" value="FHA"/>
    <property type="match status" value="1"/>
</dbReference>
<proteinExistence type="predicted"/>
<organism evidence="3">
    <name type="scientific">freshwater metagenome</name>
    <dbReference type="NCBI Taxonomy" id="449393"/>
    <lineage>
        <taxon>unclassified sequences</taxon>
        <taxon>metagenomes</taxon>
        <taxon>ecological metagenomes</taxon>
    </lineage>
</organism>
<dbReference type="SUPFAM" id="SSF49879">
    <property type="entry name" value="SMAD/FHA domain"/>
    <property type="match status" value="1"/>
</dbReference>
<dbReference type="InterPro" id="IPR000253">
    <property type="entry name" value="FHA_dom"/>
</dbReference>
<gene>
    <name evidence="3" type="ORF">UFOPK1908_00874</name>
    <name evidence="4" type="ORF">UFOPK3576_00532</name>
</gene>
<dbReference type="SMART" id="SM00240">
    <property type="entry name" value="FHA"/>
    <property type="match status" value="1"/>
</dbReference>
<dbReference type="InterPro" id="IPR008984">
    <property type="entry name" value="SMAD_FHA_dom_sf"/>
</dbReference>
<dbReference type="EMBL" id="CAEZVB010000036">
    <property type="protein sequence ID" value="CAB4622005.1"/>
    <property type="molecule type" value="Genomic_DNA"/>
</dbReference>
<keyword evidence="1" id="KW-1133">Transmembrane helix</keyword>
<sequence length="159" mass="17154">MSELGLTLARLAFLGLLWLFVLATVLVLRRDLMQPAEARPIALGRTQRPAKPPRVKKTKSAKVRGAKLLVTEGALAGTVIPLGTVDITIGRAADSTVVVDDDYASSRHTRVFNVDGVWMVEDLGSTNGTWIDRTRITSPTALPAGVALRVGRTTLQLQK</sequence>
<evidence type="ECO:0000256" key="1">
    <source>
        <dbReference type="SAM" id="Phobius"/>
    </source>
</evidence>
<keyword evidence="1" id="KW-0812">Transmembrane</keyword>
<dbReference type="PROSITE" id="PS50006">
    <property type="entry name" value="FHA_DOMAIN"/>
    <property type="match status" value="1"/>
</dbReference>
<dbReference type="AlphaFoldDB" id="A0A6J6ID65"/>
<dbReference type="Gene3D" id="2.60.200.20">
    <property type="match status" value="1"/>
</dbReference>
<protein>
    <submittedName>
        <fullName evidence="3">Unannotated protein</fullName>
    </submittedName>
</protein>
<dbReference type="PANTHER" id="PTHR23308">
    <property type="entry name" value="NUCLEAR INHIBITOR OF PROTEIN PHOSPHATASE-1"/>
    <property type="match status" value="1"/>
</dbReference>
<reference evidence="3" key="1">
    <citation type="submission" date="2020-05" db="EMBL/GenBank/DDBJ databases">
        <authorList>
            <person name="Chiriac C."/>
            <person name="Salcher M."/>
            <person name="Ghai R."/>
            <person name="Kavagutti S V."/>
        </authorList>
    </citation>
    <scope>NUCLEOTIDE SEQUENCE</scope>
</reference>
<dbReference type="EMBL" id="CAFBMO010000014">
    <property type="protein sequence ID" value="CAB4902141.1"/>
    <property type="molecule type" value="Genomic_DNA"/>
</dbReference>
<accession>A0A6J6ID65</accession>
<name>A0A6J6ID65_9ZZZZ</name>